<dbReference type="InterPro" id="IPR008927">
    <property type="entry name" value="6-PGluconate_DH-like_C_sf"/>
</dbReference>
<dbReference type="PANTHER" id="PTHR43580:SF2">
    <property type="entry name" value="CYTOKINE-LIKE NUCLEAR FACTOR N-PAC"/>
    <property type="match status" value="1"/>
</dbReference>
<dbReference type="PANTHER" id="PTHR43580">
    <property type="entry name" value="OXIDOREDUCTASE GLYR1-RELATED"/>
    <property type="match status" value="1"/>
</dbReference>
<dbReference type="InterPro" id="IPR036291">
    <property type="entry name" value="NAD(P)-bd_dom_sf"/>
</dbReference>
<dbReference type="SUPFAM" id="SSF51735">
    <property type="entry name" value="NAD(P)-binding Rossmann-fold domains"/>
    <property type="match status" value="1"/>
</dbReference>
<protein>
    <submittedName>
        <fullName evidence="6">3-hydroxyisobutyrate dehydrogenase</fullName>
    </submittedName>
</protein>
<dbReference type="InterPro" id="IPR051265">
    <property type="entry name" value="HIBADH-related_NP60_sf"/>
</dbReference>
<dbReference type="SUPFAM" id="SSF48179">
    <property type="entry name" value="6-phosphogluconate dehydrogenase C-terminal domain-like"/>
    <property type="match status" value="1"/>
</dbReference>
<dbReference type="RefSeq" id="WP_283410230.1">
    <property type="nucleotide sequence ID" value="NZ_FXUF01000013.1"/>
</dbReference>
<feature type="active site" evidence="3">
    <location>
        <position position="172"/>
    </location>
</feature>
<feature type="domain" description="6-phosphogluconate dehydrogenase NADP-binding" evidence="4">
    <location>
        <begin position="2"/>
        <end position="142"/>
    </location>
</feature>
<dbReference type="Pfam" id="PF03446">
    <property type="entry name" value="NAD_binding_2"/>
    <property type="match status" value="1"/>
</dbReference>
<evidence type="ECO:0000256" key="2">
    <source>
        <dbReference type="ARBA" id="ARBA00023002"/>
    </source>
</evidence>
<dbReference type="InterPro" id="IPR013328">
    <property type="entry name" value="6PGD_dom2"/>
</dbReference>
<dbReference type="Gene3D" id="1.10.1040.10">
    <property type="entry name" value="N-(1-d-carboxylethyl)-l-norvaline Dehydrogenase, domain 2"/>
    <property type="match status" value="1"/>
</dbReference>
<keyword evidence="7" id="KW-1185">Reference proteome</keyword>
<proteinExistence type="inferred from homology"/>
<keyword evidence="2" id="KW-0560">Oxidoreductase</keyword>
<organism evidence="6 7">
    <name type="scientific">Anoxynatronum buryatiense</name>
    <dbReference type="NCBI Taxonomy" id="489973"/>
    <lineage>
        <taxon>Bacteria</taxon>
        <taxon>Bacillati</taxon>
        <taxon>Bacillota</taxon>
        <taxon>Clostridia</taxon>
        <taxon>Eubacteriales</taxon>
        <taxon>Clostridiaceae</taxon>
        <taxon>Anoxynatronum</taxon>
    </lineage>
</organism>
<dbReference type="Proteomes" id="UP001158066">
    <property type="component" value="Unassembled WGS sequence"/>
</dbReference>
<dbReference type="AlphaFoldDB" id="A0AA45WXV7"/>
<dbReference type="PIRSF" id="PIRSF000103">
    <property type="entry name" value="HIBADH"/>
    <property type="match status" value="1"/>
</dbReference>
<dbReference type="InterPro" id="IPR015815">
    <property type="entry name" value="HIBADH-related"/>
</dbReference>
<dbReference type="Gene3D" id="3.40.50.720">
    <property type="entry name" value="NAD(P)-binding Rossmann-like Domain"/>
    <property type="match status" value="1"/>
</dbReference>
<comment type="similarity">
    <text evidence="1">Belongs to the HIBADH-related family.</text>
</comment>
<dbReference type="EMBL" id="FXUF01000013">
    <property type="protein sequence ID" value="SMP66182.1"/>
    <property type="molecule type" value="Genomic_DNA"/>
</dbReference>
<dbReference type="GO" id="GO:0050661">
    <property type="term" value="F:NADP binding"/>
    <property type="evidence" value="ECO:0007669"/>
    <property type="project" value="InterPro"/>
</dbReference>
<accession>A0AA45WXV7</accession>
<evidence type="ECO:0000256" key="3">
    <source>
        <dbReference type="PIRSR" id="PIRSR000103-1"/>
    </source>
</evidence>
<evidence type="ECO:0000259" key="5">
    <source>
        <dbReference type="Pfam" id="PF09130"/>
    </source>
</evidence>
<dbReference type="InterPro" id="IPR015814">
    <property type="entry name" value="Pgluconate_DH_NAD-bd_C"/>
</dbReference>
<evidence type="ECO:0000313" key="7">
    <source>
        <dbReference type="Proteomes" id="UP001158066"/>
    </source>
</evidence>
<dbReference type="InterPro" id="IPR006115">
    <property type="entry name" value="6PGDH_NADP-bd"/>
</dbReference>
<name>A0AA45WXV7_9CLOT</name>
<evidence type="ECO:0000256" key="1">
    <source>
        <dbReference type="ARBA" id="ARBA00009080"/>
    </source>
</evidence>
<dbReference type="Pfam" id="PF09130">
    <property type="entry name" value="DUF1932"/>
    <property type="match status" value="1"/>
</dbReference>
<reference evidence="6" key="1">
    <citation type="submission" date="2017-05" db="EMBL/GenBank/DDBJ databases">
        <authorList>
            <person name="Varghese N."/>
            <person name="Submissions S."/>
        </authorList>
    </citation>
    <scope>NUCLEOTIDE SEQUENCE</scope>
    <source>
        <strain evidence="6">Su22</strain>
    </source>
</reference>
<evidence type="ECO:0000313" key="6">
    <source>
        <dbReference type="EMBL" id="SMP66182.1"/>
    </source>
</evidence>
<feature type="domain" description="Phosphogluconate dehydrogenase NAD-binding putative C-terminal" evidence="5">
    <location>
        <begin position="193"/>
        <end position="263"/>
    </location>
</feature>
<comment type="caution">
    <text evidence="6">The sequence shown here is derived from an EMBL/GenBank/DDBJ whole genome shotgun (WGS) entry which is preliminary data.</text>
</comment>
<gene>
    <name evidence="6" type="ORF">SAMN06296020_11385</name>
</gene>
<evidence type="ECO:0000259" key="4">
    <source>
        <dbReference type="Pfam" id="PF03446"/>
    </source>
</evidence>
<dbReference type="GO" id="GO:0016491">
    <property type="term" value="F:oxidoreductase activity"/>
    <property type="evidence" value="ECO:0007669"/>
    <property type="project" value="UniProtKB-KW"/>
</dbReference>
<sequence length="294" mass="32122">MKIGFIGFGEAAFNMAIGLKDEGINGMVAFDAMQHDSIKGQQILKGAAEAHVTLVPDVATLLRSAEIIFVAVPSVVSQEICEKAKAYLGENHIYADVSASTPTIKRHIWNEIKDTGALFVDAAMMGSLPKEKHQVPITASGNGAEKLKELMTPYHMKIETVGNDPGAASAIKLIRSIFMKGIAVLMIEMLEAAEAYGVVENVVASISASMDNAPFDSHLDRLVTGSAIHCKRRAEELKGSMAMLEEAEIDSNMTAASRKRLQALEKYDFARRFMNQKPEGWQEIIEILRSREGR</sequence>